<gene>
    <name evidence="2" type="ORF">BN1208_0936</name>
</gene>
<evidence type="ECO:0000313" key="2">
    <source>
        <dbReference type="EMBL" id="CEZ19820.1"/>
    </source>
</evidence>
<accession>A0A0D6EVU6</accession>
<organism evidence="2 3">
    <name type="scientific">Candidatus Methylopumilus planktonicus</name>
    <dbReference type="NCBI Taxonomy" id="1581557"/>
    <lineage>
        <taxon>Bacteria</taxon>
        <taxon>Pseudomonadati</taxon>
        <taxon>Pseudomonadota</taxon>
        <taxon>Betaproteobacteria</taxon>
        <taxon>Nitrosomonadales</taxon>
        <taxon>Methylophilaceae</taxon>
        <taxon>Candidatus Methylopumilus</taxon>
    </lineage>
</organism>
<dbReference type="HOGENOM" id="CLU_1022354_0_0_4"/>
<protein>
    <submittedName>
        <fullName evidence="2">Uncharacterized protein</fullName>
    </submittedName>
</protein>
<evidence type="ECO:0000313" key="3">
    <source>
        <dbReference type="Proteomes" id="UP000064007"/>
    </source>
</evidence>
<reference evidence="3" key="1">
    <citation type="submission" date="2014-12" db="EMBL/GenBank/DDBJ databases">
        <authorList>
            <person name="Salcher M.M."/>
        </authorList>
    </citation>
    <scope>NUCLEOTIDE SEQUENCE [LARGE SCALE GENOMIC DNA]</scope>
    <source>
        <strain evidence="3">MMS-10A-171</strain>
    </source>
</reference>
<feature type="compositionally biased region" description="Polar residues" evidence="1">
    <location>
        <begin position="1"/>
        <end position="14"/>
    </location>
</feature>
<proteinExistence type="predicted"/>
<evidence type="ECO:0000256" key="1">
    <source>
        <dbReference type="SAM" id="MobiDB-lite"/>
    </source>
</evidence>
<keyword evidence="3" id="KW-1185">Reference proteome</keyword>
<dbReference type="Proteomes" id="UP000064007">
    <property type="component" value="Chromosome 1"/>
</dbReference>
<dbReference type="EMBL" id="LN827929">
    <property type="protein sequence ID" value="CEZ19820.1"/>
    <property type="molecule type" value="Genomic_DNA"/>
</dbReference>
<sequence length="279" mass="32285">MEMSTEAQIKANQENAKKSTGPATSEGKQRSSMNAMIHGIFSKIPLLRGENQEQFKLLEDEIIKAYQPTDAMEYHLVQRIYLTCIRQIRLREAEAEKLEISMMPEVMCKSVTQLFEHNSDKKFTAEDISELTEAHYMFAQTLEKEIKESGYASLALTIEMIKEKMPLTSRHMKDINEEEYKLSWEEFIQKPGMLRAAISMLAKRVKIQLASTKNNHIAYTLKHKLKIVHRIPQGDDMALFTKYQVQLDTDLYRAMKALQEYRNNKSKLIEGEVIGEMIA</sequence>
<dbReference type="AlphaFoldDB" id="A0A0D6EVU6"/>
<name>A0A0D6EVU6_9PROT</name>
<dbReference type="KEGG" id="mbat:BN1208_0936"/>
<dbReference type="STRING" id="1581557.BN1208_0936"/>
<feature type="region of interest" description="Disordered" evidence="1">
    <location>
        <begin position="1"/>
        <end position="32"/>
    </location>
</feature>